<accession>A0ACC3MKG6</accession>
<protein>
    <submittedName>
        <fullName evidence="1">Cell wall protein Ecm33</fullName>
    </submittedName>
</protein>
<dbReference type="EMBL" id="JAUTXU010000222">
    <property type="protein sequence ID" value="KAK3697684.1"/>
    <property type="molecule type" value="Genomic_DNA"/>
</dbReference>
<organism evidence="1 2">
    <name type="scientific">Vermiconidia calcicola</name>
    <dbReference type="NCBI Taxonomy" id="1690605"/>
    <lineage>
        <taxon>Eukaryota</taxon>
        <taxon>Fungi</taxon>
        <taxon>Dikarya</taxon>
        <taxon>Ascomycota</taxon>
        <taxon>Pezizomycotina</taxon>
        <taxon>Dothideomycetes</taxon>
        <taxon>Dothideomycetidae</taxon>
        <taxon>Mycosphaerellales</taxon>
        <taxon>Extremaceae</taxon>
        <taxon>Vermiconidia</taxon>
    </lineage>
</organism>
<name>A0ACC3MKG6_9PEZI</name>
<reference evidence="1" key="1">
    <citation type="submission" date="2023-07" db="EMBL/GenBank/DDBJ databases">
        <title>Black Yeasts Isolated from many extreme environments.</title>
        <authorList>
            <person name="Coleine C."/>
            <person name="Stajich J.E."/>
            <person name="Selbmann L."/>
        </authorList>
    </citation>
    <scope>NUCLEOTIDE SEQUENCE</scope>
    <source>
        <strain evidence="1">CCFEE 5714</strain>
    </source>
</reference>
<keyword evidence="2" id="KW-1185">Reference proteome</keyword>
<gene>
    <name evidence="1" type="primary">ecm33_6</name>
    <name evidence="1" type="ORF">LTR37_017333</name>
</gene>
<dbReference type="Proteomes" id="UP001281147">
    <property type="component" value="Unassembled WGS sequence"/>
</dbReference>
<comment type="caution">
    <text evidence="1">The sequence shown here is derived from an EMBL/GenBank/DDBJ whole genome shotgun (WGS) entry which is preliminary data.</text>
</comment>
<evidence type="ECO:0000313" key="1">
    <source>
        <dbReference type="EMBL" id="KAK3697684.1"/>
    </source>
</evidence>
<sequence length="395" mass="41122">MALRYLVPALAVAVGQAAAQCSGTTTIQNAGDASALSTCSTYSGDIAIATDTTDDIAIDGVRRITGSLTAKNVPEMVSLSGDSLSQIDDSFVLDNVEILSTLNFPSLSAVETVDWIGLPNLQELSFTTGLSKVSSLSIQNTQLSTFDGINLEEVDVMNVANNYYLNDITMPLSYVGEALSLEANGRDVNANFPNLQWAFNMTFRNCSSVSIPSLSSLNGSMGFYSNYFDSLSAPNLTVSGGGIAFVSNERLTNISMPSLRQVGGGLQIANNTQLDVIDGFPRLARIGGAIDFNGDFEDVQLPQLDDVRGAFNLQSEQNIDNACSDFRPLATGRGSVIKGPFTCEGRLRNPGGVGSSGGTRSGSGGSSASSGAANAVYISGATGVMGVVAAIFGML</sequence>
<proteinExistence type="predicted"/>
<evidence type="ECO:0000313" key="2">
    <source>
        <dbReference type="Proteomes" id="UP001281147"/>
    </source>
</evidence>